<accession>A0A5B0VQN6</accession>
<dbReference type="PIRSF" id="PIRSF011396">
    <property type="entry name" value="Trp_halogenase"/>
    <property type="match status" value="1"/>
</dbReference>
<keyword evidence="3" id="KW-1133">Transmembrane helix</keyword>
<dbReference type="EMBL" id="VTUU01000001">
    <property type="protein sequence ID" value="KAA1176109.1"/>
    <property type="molecule type" value="Genomic_DNA"/>
</dbReference>
<dbReference type="Gene3D" id="3.50.50.60">
    <property type="entry name" value="FAD/NAD(P)-binding domain"/>
    <property type="match status" value="1"/>
</dbReference>
<evidence type="ECO:0000313" key="4">
    <source>
        <dbReference type="EMBL" id="KAA1176109.1"/>
    </source>
</evidence>
<keyword evidence="2" id="KW-0274">FAD</keyword>
<dbReference type="AlphaFoldDB" id="A0A5B0VQN6"/>
<dbReference type="InterPro" id="IPR036188">
    <property type="entry name" value="FAD/NAD-bd_sf"/>
</dbReference>
<feature type="binding site" evidence="2">
    <location>
        <position position="348"/>
    </location>
    <ligand>
        <name>FAD</name>
        <dbReference type="ChEBI" id="CHEBI:57692"/>
    </ligand>
</feature>
<dbReference type="InterPro" id="IPR006905">
    <property type="entry name" value="Flavin_halogenase"/>
</dbReference>
<evidence type="ECO:0000313" key="5">
    <source>
        <dbReference type="Proteomes" id="UP000323161"/>
    </source>
</evidence>
<proteinExistence type="predicted"/>
<dbReference type="SUPFAM" id="SSF51905">
    <property type="entry name" value="FAD/NAD(P)-binding domain"/>
    <property type="match status" value="1"/>
</dbReference>
<keyword evidence="3" id="KW-0472">Membrane</keyword>
<name>A0A5B0VQN6_9GAMM</name>
<reference evidence="4 5" key="1">
    <citation type="submission" date="2019-08" db="EMBL/GenBank/DDBJ databases">
        <title>Marinobacter ZYF650 sp. nov., a marine bacterium isolated from seawater of the Mariana trench.</title>
        <authorList>
            <person name="Ahmad W."/>
        </authorList>
    </citation>
    <scope>NUCLEOTIDE SEQUENCE [LARGE SCALE GENOMIC DNA]</scope>
    <source>
        <strain evidence="4 5">ZYF650</strain>
    </source>
</reference>
<keyword evidence="2" id="KW-0547">Nucleotide-binding</keyword>
<gene>
    <name evidence="4" type="ORF">FWJ25_02965</name>
</gene>
<keyword evidence="3" id="KW-0812">Transmembrane</keyword>
<keyword evidence="2" id="KW-0285">Flavoprotein</keyword>
<dbReference type="PANTHER" id="PTHR43747">
    <property type="entry name" value="FAD-BINDING PROTEIN"/>
    <property type="match status" value="1"/>
</dbReference>
<sequence>MKQSEKKVINIVIAGGGSAGWMAAAFLSEAFKTKDNKQYKISLVESDNIAPIGVGEATIHTMRGFLGACGIDEGEFLVATDATFKHGILFKDWLQKTAPDVPPHQYFHPFESFVHLSPEPQTSHWLNARLRGATTERYDRWAGIQGALAASGCAPKTWQNSQYEAPVNYGYHLDANKFAEFLKKTSIQKRVSHVRANITAVTLDELGNIRSLGLANGESIQGDLFIDCTGFSGLLNRAVGAQFIDYSNYLFCDQAVTLRYPRTGKDYQPRPYTTATARESGWTFEIDLQERTGLGHIYSSKHCSPEAAETALRNFFPDIDPAAEATHLKMKVGRLEKSWNKNCVALGLSSGFLEPLESTGLYFIEIALRLLVDYWDPLSQSAACREQFNSSFNATFDESMEFIVLHYVLSEREDTAFWRDIQTETGDLPALKSKLAMWEHKPPTDADFKNETIAFRAPNYSAVLYGMNWLPHEIPIGISHIPPEKSLENYTTMKKLQKMAVEGSPKHTEYLQKFTASFR</sequence>
<organism evidence="4 5">
    <name type="scientific">Marinobacter salinexigens</name>
    <dbReference type="NCBI Taxonomy" id="2919747"/>
    <lineage>
        <taxon>Bacteria</taxon>
        <taxon>Pseudomonadati</taxon>
        <taxon>Pseudomonadota</taxon>
        <taxon>Gammaproteobacteria</taxon>
        <taxon>Pseudomonadales</taxon>
        <taxon>Marinobacteraceae</taxon>
        <taxon>Marinobacter</taxon>
    </lineage>
</organism>
<evidence type="ECO:0000256" key="3">
    <source>
        <dbReference type="SAM" id="Phobius"/>
    </source>
</evidence>
<feature type="transmembrane region" description="Helical" evidence="3">
    <location>
        <begin position="7"/>
        <end position="27"/>
    </location>
</feature>
<dbReference type="GO" id="GO:0000166">
    <property type="term" value="F:nucleotide binding"/>
    <property type="evidence" value="ECO:0007669"/>
    <property type="project" value="UniProtKB-KW"/>
</dbReference>
<dbReference type="GO" id="GO:0004497">
    <property type="term" value="F:monooxygenase activity"/>
    <property type="evidence" value="ECO:0007669"/>
    <property type="project" value="InterPro"/>
</dbReference>
<dbReference type="InterPro" id="IPR050816">
    <property type="entry name" value="Flavin-dep_Halogenase_NPB"/>
</dbReference>
<dbReference type="Proteomes" id="UP000323161">
    <property type="component" value="Unassembled WGS sequence"/>
</dbReference>
<dbReference type="Pfam" id="PF04820">
    <property type="entry name" value="Trp_halogenase"/>
    <property type="match status" value="1"/>
</dbReference>
<feature type="binding site" evidence="2">
    <location>
        <position position="85"/>
    </location>
    <ligand>
        <name>7-chloro-L-tryptophan</name>
        <dbReference type="ChEBI" id="CHEBI:58713"/>
    </ligand>
</feature>
<feature type="active site" evidence="1">
    <location>
        <position position="85"/>
    </location>
</feature>
<dbReference type="PANTHER" id="PTHR43747:SF4">
    <property type="entry name" value="FLAVIN-DEPENDENT TRYPTOPHAN HALOGENASE"/>
    <property type="match status" value="1"/>
</dbReference>
<feature type="binding site" evidence="2">
    <location>
        <position position="357"/>
    </location>
    <ligand>
        <name>L-tryptophan</name>
        <dbReference type="ChEBI" id="CHEBI:57912"/>
    </ligand>
</feature>
<comment type="caution">
    <text evidence="4">The sequence shown here is derived from an EMBL/GenBank/DDBJ whole genome shotgun (WGS) entry which is preliminary data.</text>
</comment>
<evidence type="ECO:0000256" key="1">
    <source>
        <dbReference type="PIRSR" id="PIRSR011396-1"/>
    </source>
</evidence>
<protein>
    <submittedName>
        <fullName evidence="4">Tryptophan 7-halogenase</fullName>
    </submittedName>
</protein>
<feature type="binding site" evidence="2">
    <location>
        <begin position="16"/>
        <end position="19"/>
    </location>
    <ligand>
        <name>FAD</name>
        <dbReference type="ChEBI" id="CHEBI:57692"/>
    </ligand>
</feature>
<evidence type="ECO:0000256" key="2">
    <source>
        <dbReference type="PIRSR" id="PIRSR011396-2"/>
    </source>
</evidence>
<dbReference type="RefSeq" id="WP_149598735.1">
    <property type="nucleotide sequence ID" value="NZ_VTUU01000001.1"/>
</dbReference>
<dbReference type="InterPro" id="IPR033856">
    <property type="entry name" value="Trp_halogen"/>
</dbReference>
<keyword evidence="5" id="KW-1185">Reference proteome</keyword>